<feature type="region of interest" description="Disordered" evidence="3">
    <location>
        <begin position="505"/>
        <end position="598"/>
    </location>
</feature>
<evidence type="ECO:0000313" key="5">
    <source>
        <dbReference type="EMBL" id="CAI5445854.1"/>
    </source>
</evidence>
<accession>A0A9P1MZD2</accession>
<dbReference type="Pfam" id="PF00013">
    <property type="entry name" value="KH_1"/>
    <property type="match status" value="4"/>
</dbReference>
<feature type="compositionally biased region" description="Basic and acidic residues" evidence="3">
    <location>
        <begin position="534"/>
        <end position="568"/>
    </location>
</feature>
<dbReference type="Proteomes" id="UP001152747">
    <property type="component" value="Unassembled WGS sequence"/>
</dbReference>
<comment type="caution">
    <text evidence="5">The sequence shown here is derived from an EMBL/GenBank/DDBJ whole genome shotgun (WGS) entry which is preliminary data.</text>
</comment>
<feature type="region of interest" description="Disordered" evidence="3">
    <location>
        <begin position="71"/>
        <end position="229"/>
    </location>
</feature>
<dbReference type="InterPro" id="IPR036612">
    <property type="entry name" value="KH_dom_type_1_sf"/>
</dbReference>
<feature type="compositionally biased region" description="Low complexity" evidence="3">
    <location>
        <begin position="128"/>
        <end position="159"/>
    </location>
</feature>
<feature type="compositionally biased region" description="Acidic residues" evidence="3">
    <location>
        <begin position="569"/>
        <end position="584"/>
    </location>
</feature>
<evidence type="ECO:0000256" key="1">
    <source>
        <dbReference type="ARBA" id="ARBA00022737"/>
    </source>
</evidence>
<dbReference type="InterPro" id="IPR004088">
    <property type="entry name" value="KH_dom_type_1"/>
</dbReference>
<protein>
    <recommendedName>
        <fullName evidence="4">K Homology domain-containing protein</fullName>
    </recommendedName>
</protein>
<feature type="domain" description="K Homology" evidence="4">
    <location>
        <begin position="631"/>
        <end position="713"/>
    </location>
</feature>
<dbReference type="PROSITE" id="PS50084">
    <property type="entry name" value="KH_TYPE_1"/>
    <property type="match status" value="4"/>
</dbReference>
<feature type="compositionally biased region" description="Low complexity" evidence="3">
    <location>
        <begin position="75"/>
        <end position="96"/>
    </location>
</feature>
<dbReference type="GO" id="GO:0003723">
    <property type="term" value="F:RNA binding"/>
    <property type="evidence" value="ECO:0007669"/>
    <property type="project" value="UniProtKB-UniRule"/>
</dbReference>
<keyword evidence="6" id="KW-1185">Reference proteome</keyword>
<feature type="compositionally biased region" description="Low complexity" evidence="3">
    <location>
        <begin position="167"/>
        <end position="218"/>
    </location>
</feature>
<dbReference type="PANTHER" id="PTHR10288">
    <property type="entry name" value="KH DOMAIN CONTAINING RNA BINDING PROTEIN"/>
    <property type="match status" value="1"/>
</dbReference>
<sequence>MDYFQTTQQRNSQQQNSSTSAQQQYLPYNGISQQKFQNNQNTNMFYQQSSQQQQHNTQQSGYFQIQPASAPLDAQQSYHQPPQQQSQTQTRQNSHNNGHHQQSGGMYGNNSGNGGVQSSGGHQHRRGGNNMNQHHNQNLHGHNQQSLQHQSHQQQTSQHNQHHPRRQPQQQQQQHSQYQQRSHNSNNHHQQPHQSQSHQQSGSGSGQSQQQQQSQHQHPFGVPPPPLSELPVRIAIESKHVGAIIGQGGNQIRIITKESHAKVVVETEKTSPNKNNNGGHRQSEEKVINIIGSNENCTKAVYKILEVVQRETIKEDGDLGADIELKIRAHDPLVGRLIGKQGATIKQIMHETGTQILVSKFSSETQKHAENSIPLLERTITVRGQTIDCVVQAEAKISAKLKKCYEVDLHHRLQAIQTNFQQNNSSITSLTSPSSATDAFGSIQRANSAAAAAAGIPPLPFPNNTMKCLRIWVPDNMVGALIGAKGKHIKQIIRDSQANVKIDSAEEKVKRQEEMNGSNTESNEEVAETSGNVENEKENENENENEDKKEEKKENEEKEENAEKKKDDKEEENDEKEEKEEKEDDEKPQNKEKKIEERMVTITGTDLQLLRAQQLIYEKMAEQTPQNFTDLKLRTELSVPSKIVGRIIGKGGQNVRELQRITGAIVKIPEEERNGSQEPVYKDKGEDGTTVVRIIGNVPASHNVQFRLSQLVADYMRSEKKKEQTDNNGSNTSSTSPPPAHSPTQQSSSP</sequence>
<dbReference type="OrthoDB" id="752362at2759"/>
<dbReference type="SUPFAM" id="SSF54791">
    <property type="entry name" value="Eukaryotic type KH-domain (KH-domain type I)"/>
    <property type="match status" value="4"/>
</dbReference>
<dbReference type="InterPro" id="IPR004087">
    <property type="entry name" value="KH_dom"/>
</dbReference>
<dbReference type="Gene3D" id="3.30.1370.10">
    <property type="entry name" value="K Homology domain, type 1"/>
    <property type="match status" value="3"/>
</dbReference>
<feature type="compositionally biased region" description="Basic and acidic residues" evidence="3">
    <location>
        <begin position="585"/>
        <end position="598"/>
    </location>
</feature>
<feature type="domain" description="K Homology" evidence="4">
    <location>
        <begin position="465"/>
        <end position="621"/>
    </location>
</feature>
<dbReference type="CDD" id="cd22403">
    <property type="entry name" value="KH-I_IGF2BP_rpt4"/>
    <property type="match status" value="1"/>
</dbReference>
<proteinExistence type="predicted"/>
<feature type="region of interest" description="Disordered" evidence="3">
    <location>
        <begin position="1"/>
        <end position="22"/>
    </location>
</feature>
<dbReference type="AlphaFoldDB" id="A0A9P1MZD2"/>
<evidence type="ECO:0000259" key="4">
    <source>
        <dbReference type="SMART" id="SM00322"/>
    </source>
</evidence>
<name>A0A9P1MZD2_9PELO</name>
<feature type="compositionally biased region" description="Gly residues" evidence="3">
    <location>
        <begin position="105"/>
        <end position="118"/>
    </location>
</feature>
<keyword evidence="2" id="KW-0694">RNA-binding</keyword>
<dbReference type="Gene3D" id="3.30.310.210">
    <property type="match status" value="1"/>
</dbReference>
<keyword evidence="1" id="KW-0677">Repeat</keyword>
<reference evidence="5" key="1">
    <citation type="submission" date="2022-11" db="EMBL/GenBank/DDBJ databases">
        <authorList>
            <person name="Kikuchi T."/>
        </authorList>
    </citation>
    <scope>NUCLEOTIDE SEQUENCE</scope>
    <source>
        <strain evidence="5">PS1010</strain>
    </source>
</reference>
<dbReference type="EMBL" id="CANHGI010000003">
    <property type="protein sequence ID" value="CAI5445854.1"/>
    <property type="molecule type" value="Genomic_DNA"/>
</dbReference>
<feature type="domain" description="K Homology" evidence="4">
    <location>
        <begin position="228"/>
        <end position="309"/>
    </location>
</feature>
<gene>
    <name evidence="5" type="ORF">CAMP_LOCUS8491</name>
</gene>
<feature type="compositionally biased region" description="Basic and acidic residues" evidence="3">
    <location>
        <begin position="716"/>
        <end position="725"/>
    </location>
</feature>
<feature type="domain" description="K Homology" evidence="4">
    <location>
        <begin position="321"/>
        <end position="402"/>
    </location>
</feature>
<evidence type="ECO:0000256" key="3">
    <source>
        <dbReference type="SAM" id="MobiDB-lite"/>
    </source>
</evidence>
<feature type="compositionally biased region" description="Low complexity" evidence="3">
    <location>
        <begin position="726"/>
        <end position="735"/>
    </location>
</feature>
<organism evidence="5 6">
    <name type="scientific">Caenorhabditis angaria</name>
    <dbReference type="NCBI Taxonomy" id="860376"/>
    <lineage>
        <taxon>Eukaryota</taxon>
        <taxon>Metazoa</taxon>
        <taxon>Ecdysozoa</taxon>
        <taxon>Nematoda</taxon>
        <taxon>Chromadorea</taxon>
        <taxon>Rhabditida</taxon>
        <taxon>Rhabditina</taxon>
        <taxon>Rhabditomorpha</taxon>
        <taxon>Rhabditoidea</taxon>
        <taxon>Rhabditidae</taxon>
        <taxon>Peloderinae</taxon>
        <taxon>Caenorhabditis</taxon>
    </lineage>
</organism>
<feature type="region of interest" description="Disordered" evidence="3">
    <location>
        <begin position="715"/>
        <end position="750"/>
    </location>
</feature>
<evidence type="ECO:0000256" key="2">
    <source>
        <dbReference type="PROSITE-ProRule" id="PRU00117"/>
    </source>
</evidence>
<dbReference type="SMART" id="SM00322">
    <property type="entry name" value="KH"/>
    <property type="match status" value="4"/>
</dbReference>
<evidence type="ECO:0000313" key="6">
    <source>
        <dbReference type="Proteomes" id="UP001152747"/>
    </source>
</evidence>
<feature type="compositionally biased region" description="Basic and acidic residues" evidence="3">
    <location>
        <begin position="505"/>
        <end position="514"/>
    </location>
</feature>